<protein>
    <submittedName>
        <fullName evidence="1">2676_t:CDS:1</fullName>
    </submittedName>
</protein>
<dbReference type="EMBL" id="CAJVPT010019568">
    <property type="protein sequence ID" value="CAG8642168.1"/>
    <property type="molecule type" value="Genomic_DNA"/>
</dbReference>
<reference evidence="1" key="1">
    <citation type="submission" date="2021-06" db="EMBL/GenBank/DDBJ databases">
        <authorList>
            <person name="Kallberg Y."/>
            <person name="Tangrot J."/>
            <person name="Rosling A."/>
        </authorList>
    </citation>
    <scope>NUCLEOTIDE SEQUENCE</scope>
    <source>
        <strain evidence="1">CL356</strain>
    </source>
</reference>
<comment type="caution">
    <text evidence="1">The sequence shown here is derived from an EMBL/GenBank/DDBJ whole genome shotgun (WGS) entry which is preliminary data.</text>
</comment>
<gene>
    <name evidence="1" type="ORF">ACOLOM_LOCUS7976</name>
</gene>
<proteinExistence type="predicted"/>
<name>A0ACA9NGF0_9GLOM</name>
<organism evidence="1 2">
    <name type="scientific">Acaulospora colombiana</name>
    <dbReference type="NCBI Taxonomy" id="27376"/>
    <lineage>
        <taxon>Eukaryota</taxon>
        <taxon>Fungi</taxon>
        <taxon>Fungi incertae sedis</taxon>
        <taxon>Mucoromycota</taxon>
        <taxon>Glomeromycotina</taxon>
        <taxon>Glomeromycetes</taxon>
        <taxon>Diversisporales</taxon>
        <taxon>Acaulosporaceae</taxon>
        <taxon>Acaulospora</taxon>
    </lineage>
</organism>
<dbReference type="Proteomes" id="UP000789525">
    <property type="component" value="Unassembled WGS sequence"/>
</dbReference>
<keyword evidence="2" id="KW-1185">Reference proteome</keyword>
<feature type="non-terminal residue" evidence="1">
    <location>
        <position position="463"/>
    </location>
</feature>
<evidence type="ECO:0000313" key="1">
    <source>
        <dbReference type="EMBL" id="CAG8642168.1"/>
    </source>
</evidence>
<evidence type="ECO:0000313" key="2">
    <source>
        <dbReference type="Proteomes" id="UP000789525"/>
    </source>
</evidence>
<sequence length="463" mass="51499">MQRAESWIVEESEVDVEGKVLTCRTRNLDHVKVMEVIETTTLKEDTDGATIHKTEARFRSGLGWGLKRRIEEYSASKFKANIEKSRMGLALVVRLLREARLQSLPPPFGNRMTQDGNQWSYSDIHAAAVSSTSSQSLLSITHPSTRSPGTSTSQVAHESEGPEDQEYLQLLEMDSPLEKDKNSVPVPASSHDDTPTTTPTTTSLRIPFFVSLASLVCLVGLYIARMTGPSAPPTPESNDIVTQLGEDVDTIGNFRLTQKIKLNYTDVTITKWQSQQTGLRVVHVDYEGPIINGYFAVATEITDDSGCPHTLEHLIFHGSDQYPYSDALPRIVSRSFSSTPNAWTATDNTVYTLSTAGEASFLQLLPVFVDHILYPQLTESTFTTEVHHIDKEGKDAGVVYSEMQGRQNTAPDLMDLAYRRKLYPEGNGYRSETGGMMEALRKLSLAEIQAYHSKYYAPHNLCL</sequence>
<accession>A0ACA9NGF0</accession>